<reference evidence="2 3" key="1">
    <citation type="submission" date="2019-05" db="EMBL/GenBank/DDBJ databases">
        <title>Culicoidintestinum kansasii gen. nov., sp. nov. from the gastrointestinal tract of the biting midge, Culicoides sonorensis.</title>
        <authorList>
            <person name="Neupane S."/>
            <person name="Ghosh A."/>
            <person name="Gunther S."/>
            <person name="Martin K."/>
            <person name="Zurek L."/>
        </authorList>
    </citation>
    <scope>NUCLEOTIDE SEQUENCE [LARGE SCALE GENOMIC DNA]</scope>
    <source>
        <strain evidence="2 3">CS-1</strain>
    </source>
</reference>
<dbReference type="PANTHER" id="PTHR36121">
    <property type="entry name" value="PROTEIN SXY"/>
    <property type="match status" value="1"/>
</dbReference>
<dbReference type="InterPro" id="IPR007077">
    <property type="entry name" value="TfoX_C"/>
</dbReference>
<organism evidence="2 3">
    <name type="scientific">Culicoidibacter larvae</name>
    <dbReference type="NCBI Taxonomy" id="2579976"/>
    <lineage>
        <taxon>Bacteria</taxon>
        <taxon>Bacillati</taxon>
        <taxon>Bacillota</taxon>
        <taxon>Culicoidibacteria</taxon>
        <taxon>Culicoidibacterales</taxon>
        <taxon>Culicoidibacteraceae</taxon>
        <taxon>Culicoidibacter</taxon>
    </lineage>
</organism>
<keyword evidence="3" id="KW-1185">Reference proteome</keyword>
<name>A0A5R8QFI3_9FIRM</name>
<evidence type="ECO:0000313" key="3">
    <source>
        <dbReference type="Proteomes" id="UP000306912"/>
    </source>
</evidence>
<sequence>MNELMAMTNIGKVAATRLIDVGIDTPEKLIATGSMDAFLAVRLRDPGACLDMLYALEGAIEGVRWHSLPAVKKQELKSFFNSL</sequence>
<accession>A0A5R8QFI3</accession>
<comment type="caution">
    <text evidence="2">The sequence shown here is derived from an EMBL/GenBank/DDBJ whole genome shotgun (WGS) entry which is preliminary data.</text>
</comment>
<proteinExistence type="predicted"/>
<dbReference type="AlphaFoldDB" id="A0A5R8QFI3"/>
<dbReference type="OrthoDB" id="9796798at2"/>
<dbReference type="InParanoid" id="A0A5R8QFI3"/>
<dbReference type="Proteomes" id="UP000306912">
    <property type="component" value="Unassembled WGS sequence"/>
</dbReference>
<dbReference type="Gene3D" id="1.10.150.20">
    <property type="entry name" value="5' to 3' exonuclease, C-terminal subdomain"/>
    <property type="match status" value="1"/>
</dbReference>
<protein>
    <submittedName>
        <fullName evidence="2">TfoX/Sxy family protein</fullName>
    </submittedName>
</protein>
<dbReference type="Pfam" id="PF04994">
    <property type="entry name" value="TfoX_C"/>
    <property type="match status" value="1"/>
</dbReference>
<dbReference type="InterPro" id="IPR047525">
    <property type="entry name" value="TfoX-like"/>
</dbReference>
<evidence type="ECO:0000313" key="2">
    <source>
        <dbReference type="EMBL" id="TLG76554.1"/>
    </source>
</evidence>
<feature type="domain" description="TfoX C-terminal" evidence="1">
    <location>
        <begin position="2"/>
        <end position="78"/>
    </location>
</feature>
<dbReference type="RefSeq" id="WP_138190191.1">
    <property type="nucleotide sequence ID" value="NZ_VBWP01000002.1"/>
</dbReference>
<gene>
    <name evidence="2" type="ORF">FEZ08_02755</name>
</gene>
<dbReference type="PANTHER" id="PTHR36121:SF1">
    <property type="entry name" value="PROTEIN SXY"/>
    <property type="match status" value="1"/>
</dbReference>
<evidence type="ECO:0000259" key="1">
    <source>
        <dbReference type="Pfam" id="PF04994"/>
    </source>
</evidence>
<dbReference type="EMBL" id="VBWP01000002">
    <property type="protein sequence ID" value="TLG76554.1"/>
    <property type="molecule type" value="Genomic_DNA"/>
</dbReference>